<keyword evidence="4" id="KW-1185">Reference proteome</keyword>
<sequence>MSVCITNLHLSRSLGTIMIEEVLKQVNYAEALAYWYLRLNGFFLIENFVLHRFDQENKSGSADADLLGIRLPHVYETVGGQKQDWDYERFKSWDIDLSKDYLGVIVEVKSGQNFDKEELLKAFNHKRLVSAIKRCGMFPRSKAAEIANQLKESSSIRQNQWTIMKLAVLGKNIEGPWNVLDIREAEQFVINRIKAYSYIKCRDRLYFPDLLIQYIAWKCGLNV</sequence>
<evidence type="ECO:0000313" key="2">
    <source>
        <dbReference type="EMBL" id="TYL13603.1"/>
    </source>
</evidence>
<dbReference type="Proteomes" id="UP000094598">
    <property type="component" value="Chromosome"/>
</dbReference>
<evidence type="ECO:0000313" key="3">
    <source>
        <dbReference type="Proteomes" id="UP000094598"/>
    </source>
</evidence>
<organism evidence="1 3">
    <name type="scientific">Neomoorella thermoacetica</name>
    <name type="common">Clostridium thermoaceticum</name>
    <dbReference type="NCBI Taxonomy" id="1525"/>
    <lineage>
        <taxon>Bacteria</taxon>
        <taxon>Bacillati</taxon>
        <taxon>Bacillota</taxon>
        <taxon>Clostridia</taxon>
        <taxon>Neomoorellales</taxon>
        <taxon>Neomoorellaceae</taxon>
        <taxon>Neomoorella</taxon>
    </lineage>
</organism>
<evidence type="ECO:0000313" key="1">
    <source>
        <dbReference type="EMBL" id="AOQ23418.1"/>
    </source>
</evidence>
<dbReference type="EMBL" id="VCDX01000003">
    <property type="protein sequence ID" value="TYL13603.1"/>
    <property type="molecule type" value="Genomic_DNA"/>
</dbReference>
<protein>
    <submittedName>
        <fullName evidence="1">Uncharacterized protein</fullName>
    </submittedName>
</protein>
<gene>
    <name evidence="1" type="ORF">Maut_00962</name>
    <name evidence="2" type="ORF">MTAT_09990</name>
</gene>
<dbReference type="AlphaFoldDB" id="A0AAC9HGV0"/>
<proteinExistence type="predicted"/>
<dbReference type="EMBL" id="CP017019">
    <property type="protein sequence ID" value="AOQ23418.1"/>
    <property type="molecule type" value="Genomic_DNA"/>
</dbReference>
<accession>A0AAC9HGV0</accession>
<evidence type="ECO:0000313" key="4">
    <source>
        <dbReference type="Proteomes" id="UP000322283"/>
    </source>
</evidence>
<reference evidence="1 3" key="1">
    <citation type="submission" date="2016-08" db="EMBL/GenBank/DDBJ databases">
        <title>Moorella thermoacetica DSM 103132.</title>
        <authorList>
            <person name="Jendresen C.B."/>
            <person name="Redl S.M."/>
            <person name="Jensen T.O."/>
            <person name="Nielsen A.T."/>
        </authorList>
    </citation>
    <scope>NUCLEOTIDE SEQUENCE [LARGE SCALE GENOMIC DNA]</scope>
    <source>
        <strain evidence="1 3">DSM 103132</strain>
    </source>
</reference>
<reference evidence="2 4" key="2">
    <citation type="submission" date="2019-05" db="EMBL/GenBank/DDBJ databases">
        <title>Genome sequence of Moorella thermoacetica ATCC 33924.</title>
        <authorList>
            <person name="Poehlein A."/>
            <person name="Bengelsdorf F.R."/>
            <person name="Duerre P."/>
            <person name="Daniel R."/>
        </authorList>
    </citation>
    <scope>NUCLEOTIDE SEQUENCE [LARGE SCALE GENOMIC DNA]</scope>
    <source>
        <strain evidence="2 4">ATCC 33924</strain>
    </source>
</reference>
<name>A0AAC9HGV0_NEOTH</name>
<dbReference type="Proteomes" id="UP000322283">
    <property type="component" value="Unassembled WGS sequence"/>
</dbReference>